<dbReference type="eggNOG" id="ENOG5033V9I">
    <property type="taxonomic scope" value="Bacteria"/>
</dbReference>
<sequence length="444" mass="47552">MTLLPVTVPASLIRRHGLDPEAHDWGMKAEHAVATPDGDTYVLSILWRHHPYPRDPALPGFSERTITRYAPDGTPVATAVLDREAHGRVPTVGWGSDANLAVLPDGSLVVSTRPGSTHLLSPGLDEVRAGWSMPAGDWRADGPAGDPFAASVAVTPGGRLLCMTAEHKVNNWAGAILNLIAVTEPGDILAPGHKPQLRAIATLDPQTPRQTEADAYPHVRYGDAPVAGANRPSPSLTEALTELTGTHRSLHGYDRSFMSRPSALGDDLFVVPVFGHTFRSGSRGQEFSFTLLDDRGAVRGRLGGLHLYDDSPFTGFDFTVAADPYRARAFHLNRYGLYAWTADGALRARLSTADKPFKPLVHHTLLDCTPAGELLLAHRKQHTVLRVPSPPTSPTSPPPSRPPSPAWPAPATPSRSATPPPTGSGRTRPPPSTNCDPTPRQGRA</sequence>
<reference evidence="2 3" key="1">
    <citation type="submission" date="2014-05" db="EMBL/GenBank/DDBJ databases">
        <title>Draft Genome Sequence of Kitasatospora cheerisanensis KCTC 2395.</title>
        <authorList>
            <person name="Nam D.H."/>
        </authorList>
    </citation>
    <scope>NUCLEOTIDE SEQUENCE [LARGE SCALE GENOMIC DNA]</scope>
    <source>
        <strain evidence="2 3">KCTC 2395</strain>
    </source>
</reference>
<dbReference type="HOGENOM" id="CLU_616461_0_0_11"/>
<organism evidence="2 3">
    <name type="scientific">Kitasatospora cheerisanensis KCTC 2395</name>
    <dbReference type="NCBI Taxonomy" id="1348663"/>
    <lineage>
        <taxon>Bacteria</taxon>
        <taxon>Bacillati</taxon>
        <taxon>Actinomycetota</taxon>
        <taxon>Actinomycetes</taxon>
        <taxon>Kitasatosporales</taxon>
        <taxon>Streptomycetaceae</taxon>
        <taxon>Kitasatospora</taxon>
    </lineage>
</organism>
<dbReference type="Proteomes" id="UP000027178">
    <property type="component" value="Unassembled WGS sequence"/>
</dbReference>
<feature type="compositionally biased region" description="Pro residues" evidence="1">
    <location>
        <begin position="418"/>
        <end position="432"/>
    </location>
</feature>
<accession>A0A066Z3J4</accession>
<evidence type="ECO:0000313" key="2">
    <source>
        <dbReference type="EMBL" id="KDN84705.1"/>
    </source>
</evidence>
<feature type="region of interest" description="Disordered" evidence="1">
    <location>
        <begin position="385"/>
        <end position="444"/>
    </location>
</feature>
<dbReference type="EMBL" id="JNBY01000091">
    <property type="protein sequence ID" value="KDN84705.1"/>
    <property type="molecule type" value="Genomic_DNA"/>
</dbReference>
<comment type="caution">
    <text evidence="2">The sequence shown here is derived from an EMBL/GenBank/DDBJ whole genome shotgun (WGS) entry which is preliminary data.</text>
</comment>
<evidence type="ECO:0000313" key="3">
    <source>
        <dbReference type="Proteomes" id="UP000027178"/>
    </source>
</evidence>
<feature type="compositionally biased region" description="Pro residues" evidence="1">
    <location>
        <begin position="388"/>
        <end position="411"/>
    </location>
</feature>
<dbReference type="RefSeq" id="WP_244305348.1">
    <property type="nucleotide sequence ID" value="NZ_KK853997.1"/>
</dbReference>
<keyword evidence="3" id="KW-1185">Reference proteome</keyword>
<name>A0A066Z3J4_9ACTN</name>
<dbReference type="PATRIC" id="fig|1348663.4.peg.3434"/>
<dbReference type="AlphaFoldDB" id="A0A066Z3J4"/>
<proteinExistence type="predicted"/>
<gene>
    <name evidence="2" type="ORF">KCH_35700</name>
</gene>
<protein>
    <submittedName>
        <fullName evidence="2">Uncharacterized protein</fullName>
    </submittedName>
</protein>
<evidence type="ECO:0000256" key="1">
    <source>
        <dbReference type="SAM" id="MobiDB-lite"/>
    </source>
</evidence>